<evidence type="ECO:0000256" key="7">
    <source>
        <dbReference type="SAM" id="MobiDB-lite"/>
    </source>
</evidence>
<comment type="similarity">
    <text evidence="5">Belongs to the palH/RIM21 family.</text>
</comment>
<keyword evidence="10" id="KW-1185">Reference proteome</keyword>
<feature type="transmembrane region" description="Helical" evidence="8">
    <location>
        <begin position="20"/>
        <end position="41"/>
    </location>
</feature>
<dbReference type="GO" id="GO:0005886">
    <property type="term" value="C:plasma membrane"/>
    <property type="evidence" value="ECO:0007669"/>
    <property type="project" value="TreeGrafter"/>
</dbReference>
<evidence type="ECO:0000256" key="8">
    <source>
        <dbReference type="SAM" id="Phobius"/>
    </source>
</evidence>
<dbReference type="PANTHER" id="PTHR35779:SF1">
    <property type="entry name" value="PH-RESPONSE REGULATOR PROTEIN PALH_RIM21"/>
    <property type="match status" value="1"/>
</dbReference>
<dbReference type="PANTHER" id="PTHR35779">
    <property type="entry name" value="PH-RESPONSE REGULATOR PROTEIN PALH/RIM21"/>
    <property type="match status" value="1"/>
</dbReference>
<feature type="compositionally biased region" description="Low complexity" evidence="7">
    <location>
        <begin position="376"/>
        <end position="388"/>
    </location>
</feature>
<keyword evidence="3 8" id="KW-1133">Transmembrane helix</keyword>
<dbReference type="Proteomes" id="UP000094112">
    <property type="component" value="Unassembled WGS sequence"/>
</dbReference>
<feature type="compositionally biased region" description="Basic and acidic residues" evidence="7">
    <location>
        <begin position="389"/>
        <end position="398"/>
    </location>
</feature>
<accession>A0A1E3NY75</accession>
<name>A0A1E3NY75_WICAA</name>
<evidence type="ECO:0000256" key="1">
    <source>
        <dbReference type="ARBA" id="ARBA00004141"/>
    </source>
</evidence>
<dbReference type="AlphaFoldDB" id="A0A1E3NY75"/>
<evidence type="ECO:0000313" key="9">
    <source>
        <dbReference type="EMBL" id="ODQ58108.1"/>
    </source>
</evidence>
<feature type="compositionally biased region" description="Low complexity" evidence="7">
    <location>
        <begin position="256"/>
        <end position="268"/>
    </location>
</feature>
<feature type="transmembrane region" description="Helical" evidence="8">
    <location>
        <begin position="136"/>
        <end position="157"/>
    </location>
</feature>
<evidence type="ECO:0000313" key="10">
    <source>
        <dbReference type="Proteomes" id="UP000094112"/>
    </source>
</evidence>
<gene>
    <name evidence="9" type="ORF">WICANDRAFT_95446</name>
</gene>
<feature type="transmembrane region" description="Helical" evidence="8">
    <location>
        <begin position="98"/>
        <end position="116"/>
    </location>
</feature>
<protein>
    <recommendedName>
        <fullName evidence="6">pH-response regulator protein palH/RIM21</fullName>
    </recommendedName>
</protein>
<evidence type="ECO:0000256" key="4">
    <source>
        <dbReference type="ARBA" id="ARBA00023136"/>
    </source>
</evidence>
<dbReference type="OrthoDB" id="5393256at2759"/>
<reference evidence="9 10" key="1">
    <citation type="journal article" date="2016" name="Proc. Natl. Acad. Sci. U.S.A.">
        <title>Comparative genomics of biotechnologically important yeasts.</title>
        <authorList>
            <person name="Riley R."/>
            <person name="Haridas S."/>
            <person name="Wolfe K.H."/>
            <person name="Lopes M.R."/>
            <person name="Hittinger C.T."/>
            <person name="Goeker M."/>
            <person name="Salamov A.A."/>
            <person name="Wisecaver J.H."/>
            <person name="Long T.M."/>
            <person name="Calvey C.H."/>
            <person name="Aerts A.L."/>
            <person name="Barry K.W."/>
            <person name="Choi C."/>
            <person name="Clum A."/>
            <person name="Coughlan A.Y."/>
            <person name="Deshpande S."/>
            <person name="Douglass A.P."/>
            <person name="Hanson S.J."/>
            <person name="Klenk H.-P."/>
            <person name="LaButti K.M."/>
            <person name="Lapidus A."/>
            <person name="Lindquist E.A."/>
            <person name="Lipzen A.M."/>
            <person name="Meier-Kolthoff J.P."/>
            <person name="Ohm R.A."/>
            <person name="Otillar R.P."/>
            <person name="Pangilinan J.L."/>
            <person name="Peng Y."/>
            <person name="Rokas A."/>
            <person name="Rosa C.A."/>
            <person name="Scheuner C."/>
            <person name="Sibirny A.A."/>
            <person name="Slot J.C."/>
            <person name="Stielow J.B."/>
            <person name="Sun H."/>
            <person name="Kurtzman C.P."/>
            <person name="Blackwell M."/>
            <person name="Grigoriev I.V."/>
            <person name="Jeffries T.W."/>
        </authorList>
    </citation>
    <scope>NUCLEOTIDE SEQUENCE [LARGE SCALE GENOMIC DNA]</scope>
    <source>
        <strain evidence="10">ATCC 58044 / CBS 1984 / NCYC 433 / NRRL Y-366-8</strain>
    </source>
</reference>
<evidence type="ECO:0000256" key="5">
    <source>
        <dbReference type="ARBA" id="ARBA00038109"/>
    </source>
</evidence>
<keyword evidence="2 8" id="KW-0812">Transmembrane</keyword>
<dbReference type="Pfam" id="PF08733">
    <property type="entry name" value="PalH"/>
    <property type="match status" value="1"/>
</dbReference>
<feature type="transmembrane region" description="Helical" evidence="8">
    <location>
        <begin position="169"/>
        <end position="195"/>
    </location>
</feature>
<comment type="subcellular location">
    <subcellularLocation>
        <location evidence="1">Membrane</location>
        <topology evidence="1">Multi-pass membrane protein</topology>
    </subcellularLocation>
</comment>
<evidence type="ECO:0000256" key="2">
    <source>
        <dbReference type="ARBA" id="ARBA00022692"/>
    </source>
</evidence>
<evidence type="ECO:0000256" key="3">
    <source>
        <dbReference type="ARBA" id="ARBA00022989"/>
    </source>
</evidence>
<evidence type="ECO:0000256" key="6">
    <source>
        <dbReference type="ARBA" id="ARBA00040155"/>
    </source>
</evidence>
<dbReference type="GeneID" id="30203740"/>
<keyword evidence="4 8" id="KW-0472">Membrane</keyword>
<dbReference type="RefSeq" id="XP_019037315.1">
    <property type="nucleotide sequence ID" value="XM_019186494.1"/>
</dbReference>
<feature type="region of interest" description="Disordered" evidence="7">
    <location>
        <begin position="335"/>
        <end position="398"/>
    </location>
</feature>
<sequence>MAIFLTIIVFTNHTQRPSWLLRVGSFLASVNLVILIVRAIICLKDQHAIGISDGEKLLDDLQSNEVFNIIDFIFVLIAQFAQVQIIIRLFSRVKEKRVSFILGGTLSICAQVIWGVSTFSQFDQTDDSDISILPAFTYLLRIALATMYSGLIIIYSFGKRYYIFQRSLILLTVLTFLVINLQIAFFITDIANIWVSELSEIFNTTIYVSVTVIPWEWINRVHALERHEQREGVLGRPVYEDEYKDIARYEILDNNFNTENENNNNNNNDGDQGDHELSQAGPNDRSNRNTPNVGEESSSNIKDKIKNTFSNTTNTLLYFTDQVIAYGLAVPRSVSVSSTARENEQREKRQKANNKEVYIYSKKEVVVDSDNEEDQSPSTSRTLESSSETNDHRTSDEV</sequence>
<proteinExistence type="inferred from homology"/>
<dbReference type="STRING" id="683960.A0A1E3NY75"/>
<dbReference type="GO" id="GO:0071467">
    <property type="term" value="P:cellular response to pH"/>
    <property type="evidence" value="ECO:0007669"/>
    <property type="project" value="TreeGrafter"/>
</dbReference>
<dbReference type="InterPro" id="IPR014844">
    <property type="entry name" value="PalH"/>
</dbReference>
<dbReference type="EMBL" id="KV454212">
    <property type="protein sequence ID" value="ODQ58108.1"/>
    <property type="molecule type" value="Genomic_DNA"/>
</dbReference>
<feature type="region of interest" description="Disordered" evidence="7">
    <location>
        <begin position="256"/>
        <end position="301"/>
    </location>
</feature>
<feature type="compositionally biased region" description="Polar residues" evidence="7">
    <location>
        <begin position="288"/>
        <end position="300"/>
    </location>
</feature>
<feature type="transmembrane region" description="Helical" evidence="8">
    <location>
        <begin position="66"/>
        <end position="86"/>
    </location>
</feature>
<organism evidence="9 10">
    <name type="scientific">Wickerhamomyces anomalus (strain ATCC 58044 / CBS 1984 / NCYC 433 / NRRL Y-366-8)</name>
    <name type="common">Yeast</name>
    <name type="synonym">Hansenula anomala</name>
    <dbReference type="NCBI Taxonomy" id="683960"/>
    <lineage>
        <taxon>Eukaryota</taxon>
        <taxon>Fungi</taxon>
        <taxon>Dikarya</taxon>
        <taxon>Ascomycota</taxon>
        <taxon>Saccharomycotina</taxon>
        <taxon>Saccharomycetes</taxon>
        <taxon>Phaffomycetales</taxon>
        <taxon>Wickerhamomycetaceae</taxon>
        <taxon>Wickerhamomyces</taxon>
    </lineage>
</organism>